<name>A0A1G4G4H7_9BACT</name>
<organism evidence="4 5">
    <name type="scientific">Petrimonas mucosa</name>
    <dbReference type="NCBI Taxonomy" id="1642646"/>
    <lineage>
        <taxon>Bacteria</taxon>
        <taxon>Pseudomonadati</taxon>
        <taxon>Bacteroidota</taxon>
        <taxon>Bacteroidia</taxon>
        <taxon>Bacteroidales</taxon>
        <taxon>Dysgonomonadaceae</taxon>
        <taxon>Petrimonas</taxon>
    </lineage>
</organism>
<sequence length="1230" mass="141458">MLALYNIHSVARYESKLLMRSWFYRIFLILALLLLCLFNFIALISEDSGGFWLMKALPANIPYINLMFLNTGQAIVAVFLSSEFLKADKKLDTSEVFYVHPLSNAEYVAGKILGNLSVFIRLDLLVILLVVIFNIVSGVTIDWKAYLTYFLLICIPTLIYIFGLSVALMLVLKSQAITFVFLLGYIALTLFYIGDKFYYLFDYMVYNLPLVKSTIVGFSNWSTLINHRMIYLLFGLGFLSISIFLFRRLPNSTKGKYRWLWISFLFFAGGIWASFNHVEGILNAANRRQLYTEVNNRYVGNPRMVVDRYDINLIQHPGKISSEVEIRGVALNRAAEFTFCLNPALVVSEVAEGDQPLNFKRDHQILQIDFGRELAAGDSVSFKLKYSGTIDENFCYLDIPDEILLEERANGMFKIDKRYSFQGKNYLLFTPETYWYPRPGTSYSSENPDWQQAYFSHFRLKVKTINGLKALSQGTMKWPVARRIPVEPRRDSLRMERRSVRRPGMGADTTANRPMRPRGEMRAGGEMRPQRERPAGEARMGGERRPPAFEGTPGARERGMPRRRSDSDSLSMPRDRFPSPGRGNPTGRGNMAFRTEVTYDSLFVYETDFPTPSITLIIGDYEQKSVEVDETLYSVWYLKGHDYFSDVLAPITDTIPAMIRERRRSIEVNYALDYSFNRFSLVEVPVQFHSYMRTWTQAQEVMQPEMVLFPEKGSLLNEADVVKGVRDEKRRAQRSGQEISDEDAGMRVFNRFLRLFERQESAPDWSQQRGAVNVSTKPNPYFIFPQLYNFRYNIFSSEWPVSNRLIELYLQDRSDVNNWIRQTNGISNNEKANLLMAQYPFRELLTDVEHRDLLDNVISLKANYLFAHAERNVGYKEFRDSLRALLKRNLFTNLRFENLLDTLGAIGDADLHTPLKAWHHPTALPVYLIWTPEVIQITNRDAEVFVVKLQITNDSDQDGVVNVEINFGGGQGAIYDPRAKRKVPIKAHETKSLVSVWEEAPRSIQVNTLISANLPATIMLPVTNIIRERNKTVDEEGDFIVENASFIFPGEVIVDNEDSTLFSLSAPEVVGLLPQWLDRMEDDSFPYSGVSNWRPPLRWTLTTNDKYYGTHIRSAYVVRSGSGTQTATWRIPVPESGQYDLYYWVYKPDELRRGRGRGGRGAAGRDAEYHFKIRYDGSEEDGYINLQRSEEGWSLLGSYFFSKDTVDVVLSCDTKLRTVTADAVKIVRRH</sequence>
<dbReference type="RefSeq" id="WP_071136091.1">
    <property type="nucleotide sequence ID" value="NZ_LT608328.1"/>
</dbReference>
<dbReference type="STRING" id="1642646.ING2E5A_0581"/>
<feature type="transmembrane region" description="Helical" evidence="2">
    <location>
        <begin position="61"/>
        <end position="80"/>
    </location>
</feature>
<reference evidence="4 5" key="1">
    <citation type="submission" date="2016-08" db="EMBL/GenBank/DDBJ databases">
        <authorList>
            <person name="Seilhamer J.J."/>
        </authorList>
    </citation>
    <scope>NUCLEOTIDE SEQUENCE [LARGE SCALE GENOMIC DNA]</scope>
    <source>
        <strain evidence="4">ING2-E5A</strain>
    </source>
</reference>
<protein>
    <submittedName>
        <fullName evidence="4">Putative membrane protein</fullName>
    </submittedName>
</protein>
<keyword evidence="2" id="KW-0812">Transmembrane</keyword>
<dbReference type="EMBL" id="LT608328">
    <property type="protein sequence ID" value="SCM55807.1"/>
    <property type="molecule type" value="Genomic_DNA"/>
</dbReference>
<accession>A0A1G4G4H7</accession>
<feature type="transmembrane region" description="Helical" evidence="2">
    <location>
        <begin position="229"/>
        <end position="246"/>
    </location>
</feature>
<keyword evidence="2" id="KW-1133">Transmembrane helix</keyword>
<evidence type="ECO:0000259" key="3">
    <source>
        <dbReference type="Pfam" id="PF25275"/>
    </source>
</evidence>
<dbReference type="KEGG" id="pmuc:ING2E5A_0581"/>
<feature type="transmembrane region" description="Helical" evidence="2">
    <location>
        <begin position="22"/>
        <end position="41"/>
    </location>
</feature>
<feature type="transmembrane region" description="Helical" evidence="2">
    <location>
        <begin position="179"/>
        <end position="201"/>
    </location>
</feature>
<evidence type="ECO:0000256" key="2">
    <source>
        <dbReference type="SAM" id="Phobius"/>
    </source>
</evidence>
<evidence type="ECO:0000313" key="5">
    <source>
        <dbReference type="Proteomes" id="UP000178485"/>
    </source>
</evidence>
<keyword evidence="2" id="KW-0472">Membrane</keyword>
<keyword evidence="5" id="KW-1185">Reference proteome</keyword>
<evidence type="ECO:0000313" key="4">
    <source>
        <dbReference type="EMBL" id="SCM55807.1"/>
    </source>
</evidence>
<feature type="domain" description="Golvesin/Xly CBD-like" evidence="3">
    <location>
        <begin position="1098"/>
        <end position="1228"/>
    </location>
</feature>
<dbReference type="AlphaFoldDB" id="A0A1G4G4H7"/>
<feature type="region of interest" description="Disordered" evidence="1">
    <location>
        <begin position="495"/>
        <end position="590"/>
    </location>
</feature>
<feature type="compositionally biased region" description="Basic and acidic residues" evidence="1">
    <location>
        <begin position="555"/>
        <end position="577"/>
    </location>
</feature>
<evidence type="ECO:0000256" key="1">
    <source>
        <dbReference type="SAM" id="MobiDB-lite"/>
    </source>
</evidence>
<feature type="compositionally biased region" description="Basic and acidic residues" evidence="1">
    <location>
        <begin position="517"/>
        <end position="547"/>
    </location>
</feature>
<feature type="transmembrane region" description="Helical" evidence="2">
    <location>
        <begin position="258"/>
        <end position="275"/>
    </location>
</feature>
<feature type="transmembrane region" description="Helical" evidence="2">
    <location>
        <begin position="147"/>
        <end position="172"/>
    </location>
</feature>
<dbReference type="InterPro" id="IPR033803">
    <property type="entry name" value="CBD-like_Golvesin-Xly"/>
</dbReference>
<dbReference type="Proteomes" id="UP000178485">
    <property type="component" value="Chromosome i"/>
</dbReference>
<dbReference type="Pfam" id="PF25275">
    <property type="entry name" value="Golvesin_C"/>
    <property type="match status" value="1"/>
</dbReference>
<feature type="transmembrane region" description="Helical" evidence="2">
    <location>
        <begin position="118"/>
        <end position="141"/>
    </location>
</feature>
<gene>
    <name evidence="4" type="ORF">ING2E5A_0581</name>
</gene>
<proteinExistence type="predicted"/>